<keyword evidence="1" id="KW-0560">Oxidoreductase</keyword>
<name>A0ACB8THL3_9AGAM</name>
<organism evidence="1 2">
    <name type="scientific">Artomyces pyxidatus</name>
    <dbReference type="NCBI Taxonomy" id="48021"/>
    <lineage>
        <taxon>Eukaryota</taxon>
        <taxon>Fungi</taxon>
        <taxon>Dikarya</taxon>
        <taxon>Basidiomycota</taxon>
        <taxon>Agaricomycotina</taxon>
        <taxon>Agaricomycetes</taxon>
        <taxon>Russulales</taxon>
        <taxon>Auriscalpiaceae</taxon>
        <taxon>Artomyces</taxon>
    </lineage>
</organism>
<reference evidence="1" key="2">
    <citation type="journal article" date="2022" name="New Phytol.">
        <title>Evolutionary transition to the ectomycorrhizal habit in the genomes of a hyperdiverse lineage of mushroom-forming fungi.</title>
        <authorList>
            <person name="Looney B."/>
            <person name="Miyauchi S."/>
            <person name="Morin E."/>
            <person name="Drula E."/>
            <person name="Courty P.E."/>
            <person name="Kohler A."/>
            <person name="Kuo A."/>
            <person name="LaButti K."/>
            <person name="Pangilinan J."/>
            <person name="Lipzen A."/>
            <person name="Riley R."/>
            <person name="Andreopoulos W."/>
            <person name="He G."/>
            <person name="Johnson J."/>
            <person name="Nolan M."/>
            <person name="Tritt A."/>
            <person name="Barry K.W."/>
            <person name="Grigoriev I.V."/>
            <person name="Nagy L.G."/>
            <person name="Hibbett D."/>
            <person name="Henrissat B."/>
            <person name="Matheny P.B."/>
            <person name="Labbe J."/>
            <person name="Martin F.M."/>
        </authorList>
    </citation>
    <scope>NUCLEOTIDE SEQUENCE</scope>
    <source>
        <strain evidence="1">HHB10654</strain>
    </source>
</reference>
<keyword evidence="1" id="KW-0503">Monooxygenase</keyword>
<dbReference type="EMBL" id="MU277189">
    <property type="protein sequence ID" value="KAI0067902.1"/>
    <property type="molecule type" value="Genomic_DNA"/>
</dbReference>
<accession>A0ACB8THL3</accession>
<reference evidence="1" key="1">
    <citation type="submission" date="2021-03" db="EMBL/GenBank/DDBJ databases">
        <authorList>
            <consortium name="DOE Joint Genome Institute"/>
            <person name="Ahrendt S."/>
            <person name="Looney B.P."/>
            <person name="Miyauchi S."/>
            <person name="Morin E."/>
            <person name="Drula E."/>
            <person name="Courty P.E."/>
            <person name="Chicoki N."/>
            <person name="Fauchery L."/>
            <person name="Kohler A."/>
            <person name="Kuo A."/>
            <person name="Labutti K."/>
            <person name="Pangilinan J."/>
            <person name="Lipzen A."/>
            <person name="Riley R."/>
            <person name="Andreopoulos W."/>
            <person name="He G."/>
            <person name="Johnson J."/>
            <person name="Barry K.W."/>
            <person name="Grigoriev I.V."/>
            <person name="Nagy L."/>
            <person name="Hibbett D."/>
            <person name="Henrissat B."/>
            <person name="Matheny P.B."/>
            <person name="Labbe J."/>
            <person name="Martin F."/>
        </authorList>
    </citation>
    <scope>NUCLEOTIDE SEQUENCE</scope>
    <source>
        <strain evidence="1">HHB10654</strain>
    </source>
</reference>
<keyword evidence="2" id="KW-1185">Reference proteome</keyword>
<proteinExistence type="predicted"/>
<comment type="caution">
    <text evidence="1">The sequence shown here is derived from an EMBL/GenBank/DDBJ whole genome shotgun (WGS) entry which is preliminary data.</text>
</comment>
<protein>
    <submittedName>
        <fullName evidence="1">Dimethylaniline monooxygenase</fullName>
    </submittedName>
</protein>
<sequence>MLGRLALVALSLVTFNYAHLSQLDDQSPLRVEPPAKRIAIVGAGTAGVSVLKTLLVDLPEYATQRWEVVLYEQRRDVGGVWLPDLNPPHPPELPETPLYARLVTNTPHPTMTHPQFPFRPGTPLYPHHPHVQQYHTDLINNWNLSSHLRLNHEVVEVQWIGTPESGRWTVKVKDILRNEYLDSEFDHLIIANGHNHFPFEPEIEGKDAWVKSAVNRSTLHSIFYRDPQSFTGQNVLVVGGGASGRDIAQQIVQFANSTYASVRERVGNPSAPPFPVIPGAVTKPGIRWFTQDAIVFEDNTTLTHIDTVIFGTGYEQRIPFLTEGGHLSLLPECPTGPQAHLTTNLRYVRPVYEHVLSLDTSYPVGSLYFIGLPIFVANAISDYAQALFTAHTIADPSLLLSREEFFDDLLHEEARLRADGLDPGYVGHRIVGEGGATGYQNRLVGYLQARGLAGQPGIPRGRPFTDPWRSEYQGEYLRRGWTRVEERGEEFVREWLEGIETEQQWVDMMARLTEWEKQHEEEEGTYDPHAQAYSVPEI</sequence>
<gene>
    <name evidence="1" type="ORF">BV25DRAFT_1819364</name>
</gene>
<dbReference type="Proteomes" id="UP000814140">
    <property type="component" value="Unassembled WGS sequence"/>
</dbReference>
<evidence type="ECO:0000313" key="2">
    <source>
        <dbReference type="Proteomes" id="UP000814140"/>
    </source>
</evidence>
<evidence type="ECO:0000313" key="1">
    <source>
        <dbReference type="EMBL" id="KAI0067902.1"/>
    </source>
</evidence>